<sequence>MLEEENQSFLEQYSFMDLDIDLDSSWPFDHNMFSSSPSPLVSLIPSPPLQSSSGHPCSPIWVFSDGDDDDASKHPLCNSESINANPTSVALVPVETQEGSSLIKEKMLQALQYFKESMEQQILAQVWAPVKNGDHYVLTTSGQPFVLDTQSNGLLQYRTVSLMYMFSVEGENDGNLGLPGRVFRQRLPEWTPDVQYYSCKEYPRLNHALHYNVRGSLALPVFEPSKKSCLGVVELIMMSQKTNFAPEVDKVCKALEAVNLKSSELLDHPSFEISNGGRQNALVEIFQILTLVCETHKLPLAQTWVPCKHRRVLADGGGVKKSCTSFDGSCMGQVCMSTTDVAFYVVDAHMWGFRDACSEHHLQKGQGVAGRAFSSKSSCFSSDITQFSKTQYPLVHYARMFGLSSCFAICLRSAYTGCDDYILEFFLPPGITALSKQLIFLDSVLVTMKQHYRSLKVASGDELEEEIPVEIIETSIDKNLTSRFQCIQISPRVTSPPNPNGLLEQGSSLQPSFEKHSMVEAGDPGKENIAVCSSRSHTAAISENKDTKKTLDKRKGKTEKFIGLEVLQQYFAGSLKDAAKSLGVCPTTMKRICRHHGISRWPSRKINKVNRSLSKLNHVIQSVQGAEGAFNLTSLTTSPSPISVGSISWPVCLNGPREQHSLGPKLSELHRGKETYGPTLGTPEFNHHDKIGNKIVERGDVFAHQEEQLHRPMGLLSELGNGSSNPKTSGSGGESTETPTSHGSCQDSPTNETTCTDDIFVSSIQAQVEKSLGLQSQPNEQLTLCSAYSIPDTPFKTKQHPVLGGMLIEDAGSSKDLRNLSNFVSEGCLEEWDQESSWKNYSCPDQVPQQEMAPTANTIMATQDTMTLTVKVNHRDDIIRFRLPITFGLQDLKEEVAKRFKLEVGTFDLKYLDDDHDLVSLACETDLQECLEISKVSGKRVIRLSVHEIMANLGSSSESSRW</sequence>
<name>A0A835IEC5_9MAGN</name>
<dbReference type="SUPFAM" id="SSF54277">
    <property type="entry name" value="CAD &amp; PB1 domains"/>
    <property type="match status" value="1"/>
</dbReference>
<dbReference type="Pfam" id="PF22922">
    <property type="entry name" value="GAF_NLP"/>
    <property type="match status" value="2"/>
</dbReference>
<protein>
    <submittedName>
        <fullName evidence="8">Uncharacterized protein</fullName>
    </submittedName>
</protein>
<dbReference type="OrthoDB" id="6270329at2759"/>
<dbReference type="SMART" id="SM00666">
    <property type="entry name" value="PB1"/>
    <property type="match status" value="1"/>
</dbReference>
<dbReference type="PROSITE" id="PS51519">
    <property type="entry name" value="RWP_RK"/>
    <property type="match status" value="1"/>
</dbReference>
<reference evidence="8 9" key="1">
    <citation type="submission" date="2020-10" db="EMBL/GenBank/DDBJ databases">
        <title>The Coptis chinensis genome and diversification of protoberbering-type alkaloids.</title>
        <authorList>
            <person name="Wang B."/>
            <person name="Shu S."/>
            <person name="Song C."/>
            <person name="Liu Y."/>
        </authorList>
    </citation>
    <scope>NUCLEOTIDE SEQUENCE [LARGE SCALE GENOMIC DNA]</scope>
    <source>
        <strain evidence="8">HL-2020</strain>
        <tissue evidence="8">Leaf</tissue>
    </source>
</reference>
<keyword evidence="4" id="KW-0539">Nucleus</keyword>
<accession>A0A835IEC5</accession>
<dbReference type="AlphaFoldDB" id="A0A835IEC5"/>
<evidence type="ECO:0000256" key="1">
    <source>
        <dbReference type="ARBA" id="ARBA00023015"/>
    </source>
</evidence>
<dbReference type="InterPro" id="IPR034891">
    <property type="entry name" value="PB1_NLP"/>
</dbReference>
<evidence type="ECO:0000259" key="6">
    <source>
        <dbReference type="PROSITE" id="PS51519"/>
    </source>
</evidence>
<feature type="region of interest" description="Disordered" evidence="5">
    <location>
        <begin position="715"/>
        <end position="752"/>
    </location>
</feature>
<evidence type="ECO:0000256" key="5">
    <source>
        <dbReference type="SAM" id="MobiDB-lite"/>
    </source>
</evidence>
<organism evidence="8 9">
    <name type="scientific">Coptis chinensis</name>
    <dbReference type="NCBI Taxonomy" id="261450"/>
    <lineage>
        <taxon>Eukaryota</taxon>
        <taxon>Viridiplantae</taxon>
        <taxon>Streptophyta</taxon>
        <taxon>Embryophyta</taxon>
        <taxon>Tracheophyta</taxon>
        <taxon>Spermatophyta</taxon>
        <taxon>Magnoliopsida</taxon>
        <taxon>Ranunculales</taxon>
        <taxon>Ranunculaceae</taxon>
        <taxon>Coptidoideae</taxon>
        <taxon>Coptis</taxon>
    </lineage>
</organism>
<comment type="caution">
    <text evidence="8">The sequence shown here is derived from an EMBL/GenBank/DDBJ whole genome shotgun (WGS) entry which is preliminary data.</text>
</comment>
<evidence type="ECO:0000256" key="4">
    <source>
        <dbReference type="ARBA" id="ARBA00023242"/>
    </source>
</evidence>
<dbReference type="InterPro" id="IPR053793">
    <property type="entry name" value="PB1-like"/>
</dbReference>
<dbReference type="PANTHER" id="PTHR32002">
    <property type="entry name" value="PROTEIN NLP8"/>
    <property type="match status" value="1"/>
</dbReference>
<dbReference type="CDD" id="cd06407">
    <property type="entry name" value="PB1_NLP"/>
    <property type="match status" value="1"/>
</dbReference>
<evidence type="ECO:0000259" key="7">
    <source>
        <dbReference type="PROSITE" id="PS51745"/>
    </source>
</evidence>
<dbReference type="InterPro" id="IPR003035">
    <property type="entry name" value="RWP-RK_dom"/>
</dbReference>
<dbReference type="PANTHER" id="PTHR32002:SF35">
    <property type="entry name" value="PROTEIN NLP6"/>
    <property type="match status" value="1"/>
</dbReference>
<feature type="domain" description="RWP-RK" evidence="6">
    <location>
        <begin position="548"/>
        <end position="629"/>
    </location>
</feature>
<keyword evidence="1" id="KW-0805">Transcription regulation</keyword>
<dbReference type="PROSITE" id="PS51745">
    <property type="entry name" value="PB1"/>
    <property type="match status" value="1"/>
</dbReference>
<keyword evidence="2" id="KW-0238">DNA-binding</keyword>
<evidence type="ECO:0000256" key="3">
    <source>
        <dbReference type="ARBA" id="ARBA00023163"/>
    </source>
</evidence>
<feature type="compositionally biased region" description="Polar residues" evidence="5">
    <location>
        <begin position="720"/>
        <end position="752"/>
    </location>
</feature>
<keyword evidence="9" id="KW-1185">Reference proteome</keyword>
<dbReference type="Gene3D" id="3.10.20.90">
    <property type="entry name" value="Phosphatidylinositol 3-kinase Catalytic Subunit, Chain A, domain 1"/>
    <property type="match status" value="1"/>
</dbReference>
<evidence type="ECO:0000256" key="2">
    <source>
        <dbReference type="ARBA" id="ARBA00023125"/>
    </source>
</evidence>
<dbReference type="InterPro" id="IPR000270">
    <property type="entry name" value="PB1_dom"/>
</dbReference>
<proteinExistence type="predicted"/>
<dbReference type="Proteomes" id="UP000631114">
    <property type="component" value="Unassembled WGS sequence"/>
</dbReference>
<dbReference type="InterPro" id="IPR045012">
    <property type="entry name" value="NLP"/>
</dbReference>
<dbReference type="EMBL" id="JADFTS010000003">
    <property type="protein sequence ID" value="KAF9616425.1"/>
    <property type="molecule type" value="Genomic_DNA"/>
</dbReference>
<keyword evidence="3" id="KW-0804">Transcription</keyword>
<evidence type="ECO:0000313" key="9">
    <source>
        <dbReference type="Proteomes" id="UP000631114"/>
    </source>
</evidence>
<gene>
    <name evidence="8" type="ORF">IFM89_029679</name>
</gene>
<dbReference type="GO" id="GO:0003700">
    <property type="term" value="F:DNA-binding transcription factor activity"/>
    <property type="evidence" value="ECO:0007669"/>
    <property type="project" value="InterPro"/>
</dbReference>
<dbReference type="InterPro" id="IPR055081">
    <property type="entry name" value="NLP1-9_GAF"/>
</dbReference>
<dbReference type="Pfam" id="PF00564">
    <property type="entry name" value="PB1"/>
    <property type="match status" value="1"/>
</dbReference>
<feature type="domain" description="PB1" evidence="7">
    <location>
        <begin position="867"/>
        <end position="949"/>
    </location>
</feature>
<dbReference type="GO" id="GO:0003677">
    <property type="term" value="F:DNA binding"/>
    <property type="evidence" value="ECO:0007669"/>
    <property type="project" value="UniProtKB-KW"/>
</dbReference>
<evidence type="ECO:0000313" key="8">
    <source>
        <dbReference type="EMBL" id="KAF9616425.1"/>
    </source>
</evidence>
<dbReference type="Pfam" id="PF02042">
    <property type="entry name" value="RWP-RK"/>
    <property type="match status" value="1"/>
</dbReference>